<dbReference type="EMBL" id="JAVXUO010002361">
    <property type="protein sequence ID" value="KAK2973887.1"/>
    <property type="molecule type" value="Genomic_DNA"/>
</dbReference>
<comment type="similarity">
    <text evidence="1">Belongs to the PPR family. P subfamily.</text>
</comment>
<dbReference type="Pfam" id="PF13041">
    <property type="entry name" value="PPR_2"/>
    <property type="match status" value="1"/>
</dbReference>
<dbReference type="Gene3D" id="1.25.40.10">
    <property type="entry name" value="Tetratricopeptide repeat domain"/>
    <property type="match status" value="1"/>
</dbReference>
<dbReference type="PROSITE" id="PS51375">
    <property type="entry name" value="PPR"/>
    <property type="match status" value="2"/>
</dbReference>
<feature type="repeat" description="PPR" evidence="3">
    <location>
        <begin position="38"/>
        <end position="72"/>
    </location>
</feature>
<sequence>MPDVKAYTVMMNGLCQQGLLDEAKELLVKMEENRCIPNDFTYNTIVKGFLKRERYREATTLLDEMLARGFTADATTSEIVVDLLLAKSQDPAQLEMIKRILPTRKDGKENLE</sequence>
<organism evidence="4 5">
    <name type="scientific">Escallonia rubra</name>
    <dbReference type="NCBI Taxonomy" id="112253"/>
    <lineage>
        <taxon>Eukaryota</taxon>
        <taxon>Viridiplantae</taxon>
        <taxon>Streptophyta</taxon>
        <taxon>Embryophyta</taxon>
        <taxon>Tracheophyta</taxon>
        <taxon>Spermatophyta</taxon>
        <taxon>Magnoliopsida</taxon>
        <taxon>eudicotyledons</taxon>
        <taxon>Gunneridae</taxon>
        <taxon>Pentapetalae</taxon>
        <taxon>asterids</taxon>
        <taxon>campanulids</taxon>
        <taxon>Escalloniales</taxon>
        <taxon>Escalloniaceae</taxon>
        <taxon>Escallonia</taxon>
    </lineage>
</organism>
<evidence type="ECO:0000313" key="5">
    <source>
        <dbReference type="Proteomes" id="UP001187471"/>
    </source>
</evidence>
<dbReference type="PANTHER" id="PTHR47941">
    <property type="entry name" value="PENTATRICOPEPTIDE REPEAT-CONTAINING PROTEIN 3, MITOCHONDRIAL"/>
    <property type="match status" value="1"/>
</dbReference>
<keyword evidence="5" id="KW-1185">Reference proteome</keyword>
<keyword evidence="2" id="KW-0677">Repeat</keyword>
<name>A0AA88QS94_9ASTE</name>
<gene>
    <name evidence="4" type="ORF">RJ640_013941</name>
</gene>
<comment type="caution">
    <text evidence="4">The sequence shown here is derived from an EMBL/GenBank/DDBJ whole genome shotgun (WGS) entry which is preliminary data.</text>
</comment>
<accession>A0AA88QS94</accession>
<evidence type="ECO:0000256" key="2">
    <source>
        <dbReference type="ARBA" id="ARBA00022737"/>
    </source>
</evidence>
<dbReference type="InterPro" id="IPR002885">
    <property type="entry name" value="PPR_rpt"/>
</dbReference>
<dbReference type="AlphaFoldDB" id="A0AA88QS94"/>
<dbReference type="NCBIfam" id="TIGR00756">
    <property type="entry name" value="PPR"/>
    <property type="match status" value="2"/>
</dbReference>
<evidence type="ECO:0000256" key="1">
    <source>
        <dbReference type="ARBA" id="ARBA00007626"/>
    </source>
</evidence>
<protein>
    <recommendedName>
        <fullName evidence="6">Pentatricopeptide repeat-containing protein</fullName>
    </recommendedName>
</protein>
<evidence type="ECO:0000313" key="4">
    <source>
        <dbReference type="EMBL" id="KAK2973887.1"/>
    </source>
</evidence>
<evidence type="ECO:0000256" key="3">
    <source>
        <dbReference type="PROSITE-ProRule" id="PRU00708"/>
    </source>
</evidence>
<dbReference type="InterPro" id="IPR011990">
    <property type="entry name" value="TPR-like_helical_dom_sf"/>
</dbReference>
<proteinExistence type="inferred from homology"/>
<reference evidence="4" key="1">
    <citation type="submission" date="2022-12" db="EMBL/GenBank/DDBJ databases">
        <title>Draft genome assemblies for two species of Escallonia (Escalloniales).</title>
        <authorList>
            <person name="Chanderbali A."/>
            <person name="Dervinis C."/>
            <person name="Anghel I."/>
            <person name="Soltis D."/>
            <person name="Soltis P."/>
            <person name="Zapata F."/>
        </authorList>
    </citation>
    <scope>NUCLEOTIDE SEQUENCE</scope>
    <source>
        <strain evidence="4">UCBG92.1500</strain>
        <tissue evidence="4">Leaf</tissue>
    </source>
</reference>
<evidence type="ECO:0008006" key="6">
    <source>
        <dbReference type="Google" id="ProtNLM"/>
    </source>
</evidence>
<feature type="repeat" description="PPR" evidence="3">
    <location>
        <begin position="3"/>
        <end position="37"/>
    </location>
</feature>
<dbReference type="Proteomes" id="UP001187471">
    <property type="component" value="Unassembled WGS sequence"/>
</dbReference>